<protein>
    <submittedName>
        <fullName evidence="6">N-alpha-acetyltransferase 10</fullName>
    </submittedName>
</protein>
<keyword evidence="2" id="KW-0012">Acyltransferase</keyword>
<dbReference type="PROSITE" id="PS51186">
    <property type="entry name" value="GNAT"/>
    <property type="match status" value="1"/>
</dbReference>
<dbReference type="CDD" id="cd04301">
    <property type="entry name" value="NAT_SF"/>
    <property type="match status" value="1"/>
</dbReference>
<feature type="domain" description="N-acetyltransferase" evidence="5">
    <location>
        <begin position="2"/>
        <end position="152"/>
    </location>
</feature>
<comment type="caution">
    <text evidence="6">The sequence shown here is derived from an EMBL/GenBank/DDBJ whole genome shotgun (WGS) entry which is preliminary data.</text>
</comment>
<dbReference type="Proteomes" id="UP000241890">
    <property type="component" value="Unassembled WGS sequence"/>
</dbReference>
<reference evidence="6 7" key="1">
    <citation type="submission" date="2017-12" db="EMBL/GenBank/DDBJ databases">
        <title>Sequencing, de novo assembly and annotation of complete genome of a new Thraustochytrid species, strain FCC1311.</title>
        <authorList>
            <person name="Sedici K."/>
            <person name="Godart F."/>
            <person name="Aiese Cigliano R."/>
            <person name="Sanseverino W."/>
            <person name="Barakat M."/>
            <person name="Ortet P."/>
            <person name="Marechal E."/>
            <person name="Cagnac O."/>
            <person name="Amato A."/>
        </authorList>
    </citation>
    <scope>NUCLEOTIDE SEQUENCE [LARGE SCALE GENOMIC DNA]</scope>
</reference>
<evidence type="ECO:0000256" key="2">
    <source>
        <dbReference type="ARBA" id="ARBA00023315"/>
    </source>
</evidence>
<dbReference type="GO" id="GO:1990190">
    <property type="term" value="F:protein-N-terminal-glutamate acetyltransferase activity"/>
    <property type="evidence" value="ECO:0007669"/>
    <property type="project" value="TreeGrafter"/>
</dbReference>
<dbReference type="FunFam" id="3.40.630.30:FF:000037">
    <property type="entry name" value="N-alpha-acetyltransferase daf-31-like"/>
    <property type="match status" value="1"/>
</dbReference>
<dbReference type="PANTHER" id="PTHR23091:SF4">
    <property type="entry name" value="N-TERMINAL AMINO-ACID N(ALPHA)-ACETYLTRANSFERASE NATA"/>
    <property type="match status" value="1"/>
</dbReference>
<evidence type="ECO:0000256" key="4">
    <source>
        <dbReference type="SAM" id="MobiDB-lite"/>
    </source>
</evidence>
<dbReference type="AlphaFoldDB" id="A0A2R5GUS9"/>
<accession>A0A2R5GUS9</accession>
<evidence type="ECO:0000259" key="5">
    <source>
        <dbReference type="PROSITE" id="PS51186"/>
    </source>
</evidence>
<comment type="similarity">
    <text evidence="3">Belongs to the acetyltransferase family. ARD1 subfamily.</text>
</comment>
<name>A0A2R5GUS9_9STRA</name>
<proteinExistence type="inferred from homology"/>
<evidence type="ECO:0000256" key="1">
    <source>
        <dbReference type="ARBA" id="ARBA00022679"/>
    </source>
</evidence>
<dbReference type="GO" id="GO:1990189">
    <property type="term" value="F:protein N-terminal-serine acetyltransferase activity"/>
    <property type="evidence" value="ECO:0007669"/>
    <property type="project" value="TreeGrafter"/>
</dbReference>
<evidence type="ECO:0000256" key="3">
    <source>
        <dbReference type="ARBA" id="ARBA00025786"/>
    </source>
</evidence>
<dbReference type="EMBL" id="BEYU01000204">
    <property type="protein sequence ID" value="GBG34610.1"/>
    <property type="molecule type" value="Genomic_DNA"/>
</dbReference>
<dbReference type="InterPro" id="IPR000182">
    <property type="entry name" value="GNAT_dom"/>
</dbReference>
<organism evidence="6 7">
    <name type="scientific">Hondaea fermentalgiana</name>
    <dbReference type="NCBI Taxonomy" id="2315210"/>
    <lineage>
        <taxon>Eukaryota</taxon>
        <taxon>Sar</taxon>
        <taxon>Stramenopiles</taxon>
        <taxon>Bigyra</taxon>
        <taxon>Labyrinthulomycetes</taxon>
        <taxon>Thraustochytrida</taxon>
        <taxon>Thraustochytriidae</taxon>
        <taxon>Hondaea</taxon>
    </lineage>
</organism>
<feature type="region of interest" description="Disordered" evidence="4">
    <location>
        <begin position="175"/>
        <end position="211"/>
    </location>
</feature>
<evidence type="ECO:0000313" key="6">
    <source>
        <dbReference type="EMBL" id="GBG34610.1"/>
    </source>
</evidence>
<dbReference type="InParanoid" id="A0A2R5GUS9"/>
<dbReference type="FunCoup" id="A0A2R5GUS9">
    <property type="interactions" value="177"/>
</dbReference>
<dbReference type="Gene3D" id="3.40.630.30">
    <property type="match status" value="1"/>
</dbReference>
<dbReference type="SUPFAM" id="SSF55729">
    <property type="entry name" value="Acyl-CoA N-acyltransferases (Nat)"/>
    <property type="match status" value="1"/>
</dbReference>
<feature type="compositionally biased region" description="Basic and acidic residues" evidence="4">
    <location>
        <begin position="198"/>
        <end position="211"/>
    </location>
</feature>
<dbReference type="PANTHER" id="PTHR23091">
    <property type="entry name" value="N-TERMINAL ACETYLTRANSFERASE"/>
    <property type="match status" value="1"/>
</dbReference>
<dbReference type="Pfam" id="PF00583">
    <property type="entry name" value="Acetyltransf_1"/>
    <property type="match status" value="1"/>
</dbReference>
<evidence type="ECO:0000313" key="7">
    <source>
        <dbReference type="Proteomes" id="UP000241890"/>
    </source>
</evidence>
<dbReference type="GO" id="GO:0031415">
    <property type="term" value="C:NatA complex"/>
    <property type="evidence" value="ECO:0007669"/>
    <property type="project" value="InterPro"/>
</dbReference>
<keyword evidence="7" id="KW-1185">Reference proteome</keyword>
<dbReference type="InterPro" id="IPR016181">
    <property type="entry name" value="Acyl_CoA_acyltransferase"/>
</dbReference>
<dbReference type="OrthoDB" id="25586at2759"/>
<sequence>MVNIRRATVEDLLAMQNCNLHCLPENYQMKYYVYHELSWPQLLYVAEVNEKIVGYVLAKIDEDMSNGLHGHITSLSVLRSHRKLGLATKLMRASQRDMRETFQAKYVSLHVRRTNYAAFHLYHDTLGYKINDIEAGYYADGEDAYDMRMTFKDSSPPSRKDKTSPPDIADLAFLLEEDEGEERKAPEPTDGAIPAEGDIVHDLDDKDKPKQ</sequence>
<gene>
    <name evidence="6" type="ORF">FCC1311_108312</name>
</gene>
<keyword evidence="1 6" id="KW-0808">Transferase</keyword>
<dbReference type="InterPro" id="IPR045047">
    <property type="entry name" value="Ard1-like"/>
</dbReference>